<reference evidence="5" key="1">
    <citation type="journal article" date="2014" name="Proc. Natl. Acad. Sci. U.S.A.">
        <title>Extensive sampling of basidiomycete genomes demonstrates inadequacy of the white-rot/brown-rot paradigm for wood decay fungi.</title>
        <authorList>
            <person name="Riley R."/>
            <person name="Salamov A.A."/>
            <person name="Brown D.W."/>
            <person name="Nagy L.G."/>
            <person name="Floudas D."/>
            <person name="Held B.W."/>
            <person name="Levasseur A."/>
            <person name="Lombard V."/>
            <person name="Morin E."/>
            <person name="Otillar R."/>
            <person name="Lindquist E.A."/>
            <person name="Sun H."/>
            <person name="LaButti K.M."/>
            <person name="Schmutz J."/>
            <person name="Jabbour D."/>
            <person name="Luo H."/>
            <person name="Baker S.E."/>
            <person name="Pisabarro A.G."/>
            <person name="Walton J.D."/>
            <person name="Blanchette R.A."/>
            <person name="Henrissat B."/>
            <person name="Martin F."/>
            <person name="Cullen D."/>
            <person name="Hibbett D.S."/>
            <person name="Grigoriev I.V."/>
        </authorList>
    </citation>
    <scope>NUCLEOTIDE SEQUENCE [LARGE SCALE GENOMIC DNA]</scope>
    <source>
        <strain evidence="5">FD-172 SS1</strain>
    </source>
</reference>
<dbReference type="Pfam" id="PF00675">
    <property type="entry name" value="Peptidase_M16"/>
    <property type="match status" value="1"/>
</dbReference>
<dbReference type="FunFam" id="3.30.830.10:FF:000031">
    <property type="entry name" value="Putative zinc metalloprotease"/>
    <property type="match status" value="1"/>
</dbReference>
<dbReference type="InterPro" id="IPR011765">
    <property type="entry name" value="Pept_M16_N"/>
</dbReference>
<dbReference type="Pfam" id="PF05193">
    <property type="entry name" value="Peptidase_M16_C"/>
    <property type="match status" value="2"/>
</dbReference>
<protein>
    <recommendedName>
        <fullName evidence="6">Mitochondrial presequence protease</fullName>
    </recommendedName>
</protein>
<dbReference type="InterPro" id="IPR011249">
    <property type="entry name" value="Metalloenz_LuxS/M16"/>
</dbReference>
<dbReference type="STRING" id="930990.A0A067LXI2"/>
<evidence type="ECO:0000259" key="3">
    <source>
        <dbReference type="Pfam" id="PF05193"/>
    </source>
</evidence>
<sequence length="1055" mass="116036">MAASTNEAVGNFDLVERVKLNYADEITVSKWRSRTSGLTVVHLDYNAPIVKGYFVVATEIFNDSGCPHTLEHLVFLGSEKYPYKGILDNLANRAFAAGTNAWTDTDHTAYTIDTAGSQGFLQLLPVYVDHILWPTLKRAGFTTEASSICDKQVYHINGKAEDAGVVYSEMQGRENTVGDLSARAQQLLFYPKTSAYRSETGGLMEALRKLTLEEIQRYHATYYVPHNLCLIVAGSLPTKTLLDTVNKEVEPIIAAHGQAKGPRPEGWKRPFLETPSAETPKIEGKKQTIEFPEKDESVGEVMLSFIGPPPNAFLERKAIDILGTYLTDSPVSPLTREYVEIPSPLCTYVYFSENTRASFCGLDVYMGSVPTEHLETIDEKLKGSLKRIVEEGIDMERMRVVLKRDRLKLSNELESNGGDWFSGNVIGDFLYGRADGKELKTSMWELDRYDVLAGWSSKQWADILRKYYIDAPSIVIRGKPSAQLATRLEAEEKARIAKQSERLGPSGLARLEKELEAAKKENDAPIPTEVLTMFPVPDVKSISWIPVQSARNDDAKLVRLTEGSRELERHLARDATDLPYFVQFDHVKSEFVSVTAYLSTASLPARLRPYITVYLSSFFSLPVVRADGTKLSHENVINQLNEGTVSYNCNIGAGSLFNELVRIDLKVEISQYEYAIGWLRDLIYGSQFDAERLAVTIAKVQQNLPEWKRDGNTIVGSVSGSLTYDETSTAQASGVTTLIETIPKLAQDIKESPERVIKGFEELRSHLIDPTGLRFSVTGNVLAVQKPRGAWSENFRALPKTTLAPVPLSKDTLSPLGKNPVKKAVVVTLPTIESSFAVHTTKAISGFNDPEHPALRVAVEVLEGTESFLWKYIRGAGLAYGANMSLDLESGLLSFHLYRSPDSFKAFEEASKVVRGLADGSIALEETSLDAAKSSLVYALTRQVSTPARAAGVSFANQVLKGVPQDNGRRTLEALQSITISDVQSAIKKHILPLFDSSSSIAVVVSGPAKVDEIANGLTSVGFEVEKRTLDLPEDEGGDEDGSESGSGSGSESDR</sequence>
<dbReference type="FunCoup" id="A0A067LXI2">
    <property type="interactions" value="8"/>
</dbReference>
<dbReference type="PANTHER" id="PTHR43016:SF16">
    <property type="entry name" value="METALLOPROTEASE, PUTATIVE (AFU_ORTHOLOGUE AFUA_4G07610)-RELATED"/>
    <property type="match status" value="1"/>
</dbReference>
<dbReference type="FunFam" id="3.30.830.10:FF:000036">
    <property type="entry name" value="Putative zinc metalloprotease"/>
    <property type="match status" value="1"/>
</dbReference>
<dbReference type="HOGENOM" id="CLU_006065_0_0_1"/>
<name>A0A067LXI2_BOTB1</name>
<dbReference type="SUPFAM" id="SSF63411">
    <property type="entry name" value="LuxS/MPP-like metallohydrolase"/>
    <property type="match status" value="4"/>
</dbReference>
<gene>
    <name evidence="4" type="ORF">BOTBODRAFT_119375</name>
</gene>
<dbReference type="AlphaFoldDB" id="A0A067LXI2"/>
<feature type="compositionally biased region" description="Acidic residues" evidence="1">
    <location>
        <begin position="1032"/>
        <end position="1043"/>
    </location>
</feature>
<dbReference type="Gene3D" id="3.30.830.10">
    <property type="entry name" value="Metalloenzyme, LuxS/M16 peptidase-like"/>
    <property type="match status" value="4"/>
</dbReference>
<dbReference type="GO" id="GO:0046872">
    <property type="term" value="F:metal ion binding"/>
    <property type="evidence" value="ECO:0007669"/>
    <property type="project" value="InterPro"/>
</dbReference>
<evidence type="ECO:0000256" key="1">
    <source>
        <dbReference type="SAM" id="MobiDB-lite"/>
    </source>
</evidence>
<evidence type="ECO:0000313" key="4">
    <source>
        <dbReference type="EMBL" id="KDQ07894.1"/>
    </source>
</evidence>
<evidence type="ECO:0008006" key="6">
    <source>
        <dbReference type="Google" id="ProtNLM"/>
    </source>
</evidence>
<evidence type="ECO:0000259" key="2">
    <source>
        <dbReference type="Pfam" id="PF00675"/>
    </source>
</evidence>
<dbReference type="EMBL" id="KL198099">
    <property type="protein sequence ID" value="KDQ07894.1"/>
    <property type="molecule type" value="Genomic_DNA"/>
</dbReference>
<dbReference type="FunFam" id="3.30.830.10:FF:000015">
    <property type="entry name" value="Putative zinc metalloprotease"/>
    <property type="match status" value="1"/>
</dbReference>
<dbReference type="InParanoid" id="A0A067LXI2"/>
<dbReference type="InterPro" id="IPR007863">
    <property type="entry name" value="Peptidase_M16_C"/>
</dbReference>
<dbReference type="OrthoDB" id="4953at2759"/>
<proteinExistence type="predicted"/>
<keyword evidence="5" id="KW-1185">Reference proteome</keyword>
<accession>A0A067LXI2</accession>
<feature type="domain" description="Peptidase M16 C-terminal" evidence="3">
    <location>
        <begin position="818"/>
        <end position="933"/>
    </location>
</feature>
<dbReference type="Proteomes" id="UP000027195">
    <property type="component" value="Unassembled WGS sequence"/>
</dbReference>
<feature type="domain" description="Peptidase M16 N-terminal" evidence="2">
    <location>
        <begin position="62"/>
        <end position="160"/>
    </location>
</feature>
<feature type="domain" description="Peptidase M16 C-terminal" evidence="3">
    <location>
        <begin position="209"/>
        <end position="398"/>
    </location>
</feature>
<evidence type="ECO:0000313" key="5">
    <source>
        <dbReference type="Proteomes" id="UP000027195"/>
    </source>
</evidence>
<dbReference type="PANTHER" id="PTHR43016">
    <property type="entry name" value="PRESEQUENCE PROTEASE"/>
    <property type="match status" value="1"/>
</dbReference>
<feature type="region of interest" description="Disordered" evidence="1">
    <location>
        <begin position="1026"/>
        <end position="1055"/>
    </location>
</feature>
<organism evidence="4 5">
    <name type="scientific">Botryobasidium botryosum (strain FD-172 SS1)</name>
    <dbReference type="NCBI Taxonomy" id="930990"/>
    <lineage>
        <taxon>Eukaryota</taxon>
        <taxon>Fungi</taxon>
        <taxon>Dikarya</taxon>
        <taxon>Basidiomycota</taxon>
        <taxon>Agaricomycotina</taxon>
        <taxon>Agaricomycetes</taxon>
        <taxon>Cantharellales</taxon>
        <taxon>Botryobasidiaceae</taxon>
        <taxon>Botryobasidium</taxon>
    </lineage>
</organism>